<evidence type="ECO:0000256" key="2">
    <source>
        <dbReference type="ARBA" id="ARBA00022630"/>
    </source>
</evidence>
<dbReference type="InterPro" id="IPR023753">
    <property type="entry name" value="FAD/NAD-binding_dom"/>
</dbReference>
<evidence type="ECO:0000259" key="5">
    <source>
        <dbReference type="Pfam" id="PF07992"/>
    </source>
</evidence>
<comment type="cofactor">
    <cofactor evidence="1">
        <name>FAD</name>
        <dbReference type="ChEBI" id="CHEBI:57692"/>
    </cofactor>
</comment>
<dbReference type="RefSeq" id="WP_153412395.1">
    <property type="nucleotide sequence ID" value="NZ_WEGK01000010.1"/>
</dbReference>
<evidence type="ECO:0000256" key="4">
    <source>
        <dbReference type="ARBA" id="ARBA00023002"/>
    </source>
</evidence>
<dbReference type="GO" id="GO:0016651">
    <property type="term" value="F:oxidoreductase activity, acting on NAD(P)H"/>
    <property type="evidence" value="ECO:0007669"/>
    <property type="project" value="TreeGrafter"/>
</dbReference>
<dbReference type="Pfam" id="PF07992">
    <property type="entry name" value="Pyr_redox_2"/>
    <property type="match status" value="1"/>
</dbReference>
<dbReference type="Gene3D" id="3.50.50.60">
    <property type="entry name" value="FAD/NAD(P)-binding domain"/>
    <property type="match status" value="2"/>
</dbReference>
<gene>
    <name evidence="7" type="primary">thcD_4</name>
    <name evidence="7" type="ORF">NRB20_46610</name>
</gene>
<dbReference type="GO" id="GO:0005737">
    <property type="term" value="C:cytoplasm"/>
    <property type="evidence" value="ECO:0007669"/>
    <property type="project" value="TreeGrafter"/>
</dbReference>
<protein>
    <submittedName>
        <fullName evidence="7">Rhodocoxin reductase</fullName>
        <ecNumber evidence="7">1.18.1.-</ecNumber>
    </submittedName>
</protein>
<reference evidence="7 8" key="1">
    <citation type="submission" date="2019-10" db="EMBL/GenBank/DDBJ databases">
        <title>Nocardia macrotermitis sp. nov. and Nocardia aurantia sp. nov., isolated from the gut of fungus growing-termite Macrotermes natalensis.</title>
        <authorList>
            <person name="Benndorf R."/>
            <person name="Schwitalla J."/>
            <person name="Martin K."/>
            <person name="De Beer W."/>
            <person name="Kaster A.-K."/>
            <person name="Vollmers J."/>
            <person name="Poulsen M."/>
            <person name="Beemelmanns C."/>
        </authorList>
    </citation>
    <scope>NUCLEOTIDE SEQUENCE [LARGE SCALE GENOMIC DNA]</scope>
    <source>
        <strain evidence="7 8">RB20</strain>
    </source>
</reference>
<organism evidence="7 8">
    <name type="scientific">Nocardia macrotermitis</name>
    <dbReference type="NCBI Taxonomy" id="2585198"/>
    <lineage>
        <taxon>Bacteria</taxon>
        <taxon>Bacillati</taxon>
        <taxon>Actinomycetota</taxon>
        <taxon>Actinomycetes</taxon>
        <taxon>Mycobacteriales</taxon>
        <taxon>Nocardiaceae</taxon>
        <taxon>Nocardia</taxon>
    </lineage>
</organism>
<name>A0A7K0D756_9NOCA</name>
<accession>A0A7K0D756</accession>
<dbReference type="InterPro" id="IPR036188">
    <property type="entry name" value="FAD/NAD-bd_sf"/>
</dbReference>
<dbReference type="SUPFAM" id="SSF51905">
    <property type="entry name" value="FAD/NAD(P)-binding domain"/>
    <property type="match status" value="1"/>
</dbReference>
<dbReference type="InterPro" id="IPR028202">
    <property type="entry name" value="Reductase_C"/>
</dbReference>
<evidence type="ECO:0000313" key="8">
    <source>
        <dbReference type="Proteomes" id="UP000438448"/>
    </source>
</evidence>
<dbReference type="SUPFAM" id="SSF55424">
    <property type="entry name" value="FAD/NAD-linked reductases, dimerisation (C-terminal) domain"/>
    <property type="match status" value="1"/>
</dbReference>
<dbReference type="PANTHER" id="PTHR43557">
    <property type="entry name" value="APOPTOSIS-INDUCING FACTOR 1"/>
    <property type="match status" value="1"/>
</dbReference>
<evidence type="ECO:0000256" key="3">
    <source>
        <dbReference type="ARBA" id="ARBA00022827"/>
    </source>
</evidence>
<dbReference type="OrthoDB" id="3568330at2"/>
<feature type="domain" description="FAD/NAD(P)-binding" evidence="5">
    <location>
        <begin position="8"/>
        <end position="302"/>
    </location>
</feature>
<feature type="domain" description="Reductase C-terminal" evidence="6">
    <location>
        <begin position="322"/>
        <end position="383"/>
    </location>
</feature>
<dbReference type="Proteomes" id="UP000438448">
    <property type="component" value="Unassembled WGS sequence"/>
</dbReference>
<dbReference type="PRINTS" id="PR00411">
    <property type="entry name" value="PNDRDTASEI"/>
</dbReference>
<dbReference type="InterPro" id="IPR050446">
    <property type="entry name" value="FAD-oxidoreductase/Apoptosis"/>
</dbReference>
<sequence length="396" mass="42213">MSHSDCAHVLVVGASAAGLSTVESLRRKGYHGEITVLGDEWHMPYDRPPLSKQVLSGAWEPDKAQLRSAEDVRSLDAEFLLGDAATALDVESRTVRTHSGRSLSADAIVIATGVRPRTLPGQSDLTGVHVMRTLEDSLALRDALGGGVRVVVVGEGVLGSEIAATASTLGAEVTIVGPLSAPMELQVGPLIAGVLGELHAERGVRLRLGTGVRELLSAEGRVTGVRLTTDEELPTDLVVVAIGAIPNTQWLQDSGIRLDNGVVCDARCGAADGVYAVGDVARWEHEKFGLIRLENRTNATEQAAAVAENILGVDRPYVPVPYFWTDQFDAKLQVHGILRPGADVEVVEGEIAARRFVAVYRTDGLVTGVLGWNMPKQTRLRRQEILDALFAPSPIG</sequence>
<keyword evidence="4 7" id="KW-0560">Oxidoreductase</keyword>
<evidence type="ECO:0000259" key="6">
    <source>
        <dbReference type="Pfam" id="PF14759"/>
    </source>
</evidence>
<evidence type="ECO:0000313" key="7">
    <source>
        <dbReference type="EMBL" id="MQY21548.1"/>
    </source>
</evidence>
<keyword evidence="3" id="KW-0274">FAD</keyword>
<comment type="caution">
    <text evidence="7">The sequence shown here is derived from an EMBL/GenBank/DDBJ whole genome shotgun (WGS) entry which is preliminary data.</text>
</comment>
<dbReference type="EMBL" id="WEGK01000010">
    <property type="protein sequence ID" value="MQY21548.1"/>
    <property type="molecule type" value="Genomic_DNA"/>
</dbReference>
<dbReference type="Pfam" id="PF14759">
    <property type="entry name" value="Reductase_C"/>
    <property type="match status" value="1"/>
</dbReference>
<dbReference type="InterPro" id="IPR016156">
    <property type="entry name" value="FAD/NAD-linked_Rdtase_dimer_sf"/>
</dbReference>
<dbReference type="EC" id="1.18.1.-" evidence="7"/>
<proteinExistence type="predicted"/>
<keyword evidence="8" id="KW-1185">Reference proteome</keyword>
<dbReference type="PANTHER" id="PTHR43557:SF2">
    <property type="entry name" value="RIESKE DOMAIN-CONTAINING PROTEIN-RELATED"/>
    <property type="match status" value="1"/>
</dbReference>
<dbReference type="Gene3D" id="3.30.390.30">
    <property type="match status" value="1"/>
</dbReference>
<evidence type="ECO:0000256" key="1">
    <source>
        <dbReference type="ARBA" id="ARBA00001974"/>
    </source>
</evidence>
<dbReference type="AlphaFoldDB" id="A0A7K0D756"/>
<dbReference type="PRINTS" id="PR00368">
    <property type="entry name" value="FADPNR"/>
</dbReference>
<keyword evidence="2" id="KW-0285">Flavoprotein</keyword>